<sequence>MRPAVTLMFPPFYDDNWMGLILHASSVVVCCWFGFLTARTCSSSSMNEGRSLEYNVLRPNSTAIGGA</sequence>
<name>A8AFD9_CITK8</name>
<dbReference type="Proteomes" id="UP000008148">
    <property type="component" value="Chromosome"/>
</dbReference>
<organism evidence="2 3">
    <name type="scientific">Citrobacter koseri (strain ATCC BAA-895 / CDC 4225-83 / SGSC4696)</name>
    <dbReference type="NCBI Taxonomy" id="290338"/>
    <lineage>
        <taxon>Bacteria</taxon>
        <taxon>Pseudomonadati</taxon>
        <taxon>Pseudomonadota</taxon>
        <taxon>Gammaproteobacteria</taxon>
        <taxon>Enterobacterales</taxon>
        <taxon>Enterobacteriaceae</taxon>
        <taxon>Citrobacter</taxon>
    </lineage>
</organism>
<keyword evidence="3" id="KW-1185">Reference proteome</keyword>
<protein>
    <submittedName>
        <fullName evidence="2">Uncharacterized protein</fullName>
    </submittedName>
</protein>
<accession>A8AFD9</accession>
<proteinExistence type="predicted"/>
<keyword evidence="1" id="KW-0472">Membrane</keyword>
<dbReference type="HOGENOM" id="CLU_2804682_0_0_6"/>
<reference evidence="2 3" key="1">
    <citation type="submission" date="2007-08" db="EMBL/GenBank/DDBJ databases">
        <authorList>
            <consortium name="The Citrobacter koseri Genome Sequencing Project"/>
            <person name="McClelland M."/>
            <person name="Sanderson E.K."/>
            <person name="Porwollik S."/>
            <person name="Spieth J."/>
            <person name="Clifton W.S."/>
            <person name="Latreille P."/>
            <person name="Courtney L."/>
            <person name="Wang C."/>
            <person name="Pepin K."/>
            <person name="Bhonagiri V."/>
            <person name="Nash W."/>
            <person name="Johnson M."/>
            <person name="Thiruvilangam P."/>
            <person name="Wilson R."/>
        </authorList>
    </citation>
    <scope>NUCLEOTIDE SEQUENCE [LARGE SCALE GENOMIC DNA]</scope>
    <source>
        <strain evidence="3">ATCC BAA-895 / CDC 4225-83 / SGSC4696</strain>
    </source>
</reference>
<feature type="transmembrane region" description="Helical" evidence="1">
    <location>
        <begin position="20"/>
        <end position="38"/>
    </location>
</feature>
<evidence type="ECO:0000313" key="3">
    <source>
        <dbReference type="Proteomes" id="UP000008148"/>
    </source>
</evidence>
<evidence type="ECO:0000256" key="1">
    <source>
        <dbReference type="SAM" id="Phobius"/>
    </source>
</evidence>
<dbReference type="EMBL" id="CP000822">
    <property type="protein sequence ID" value="ABV12203.1"/>
    <property type="molecule type" value="Genomic_DNA"/>
</dbReference>
<dbReference type="KEGG" id="cko:CKO_01060"/>
<evidence type="ECO:0000313" key="2">
    <source>
        <dbReference type="EMBL" id="ABV12203.1"/>
    </source>
</evidence>
<dbReference type="AlphaFoldDB" id="A8AFD9"/>
<keyword evidence="1" id="KW-1133">Transmembrane helix</keyword>
<gene>
    <name evidence="2" type="ordered locus">CKO_01060</name>
</gene>
<keyword evidence="1" id="KW-0812">Transmembrane</keyword>